<sequence length="70" mass="7385">MVLASRLAPVQEKRMKVALIVLWTLAAGVGLFLMVRSRIVTATAAMTRDAAEDPGSESPPDPPRDPSGPA</sequence>
<evidence type="ECO:0000256" key="2">
    <source>
        <dbReference type="SAM" id="Phobius"/>
    </source>
</evidence>
<keyword evidence="2" id="KW-0812">Transmembrane</keyword>
<dbReference type="RefSeq" id="WP_060845978.1">
    <property type="nucleotide sequence ID" value="NZ_AP014704.1"/>
</dbReference>
<dbReference type="EMBL" id="AP014704">
    <property type="protein sequence ID" value="BAQ44470.1"/>
    <property type="molecule type" value="Genomic_DNA"/>
</dbReference>
<feature type="compositionally biased region" description="Pro residues" evidence="1">
    <location>
        <begin position="57"/>
        <end position="70"/>
    </location>
</feature>
<reference evidence="3 4" key="1">
    <citation type="journal article" date="2015" name="Genome Announc.">
        <title>Complete Genome Sequence of Methylobacterium aquaticum Strain 22A, Isolated from Racomitrium japonicum Moss.</title>
        <authorList>
            <person name="Tani A."/>
            <person name="Ogura Y."/>
            <person name="Hayashi T."/>
            <person name="Kimbara K."/>
        </authorList>
    </citation>
    <scope>NUCLEOTIDE SEQUENCE [LARGE SCALE GENOMIC DNA]</scope>
    <source>
        <strain evidence="3 4">MA-22A</strain>
    </source>
</reference>
<reference evidence="4" key="2">
    <citation type="submission" date="2015-01" db="EMBL/GenBank/DDBJ databases">
        <title>Complete genome sequence of Methylobacterium aquaticum strain 22A.</title>
        <authorList>
            <person name="Tani A."/>
            <person name="Ogura Y."/>
            <person name="Hayashi T."/>
        </authorList>
    </citation>
    <scope>NUCLEOTIDE SEQUENCE [LARGE SCALE GENOMIC DNA]</scope>
    <source>
        <strain evidence="4">MA-22A</strain>
    </source>
</reference>
<proteinExistence type="predicted"/>
<gene>
    <name evidence="3" type="ORF">Maq22A_c05430</name>
</gene>
<evidence type="ECO:0000313" key="4">
    <source>
        <dbReference type="Proteomes" id="UP000061432"/>
    </source>
</evidence>
<evidence type="ECO:0000313" key="3">
    <source>
        <dbReference type="EMBL" id="BAQ44470.1"/>
    </source>
</evidence>
<dbReference type="KEGG" id="maqu:Maq22A_c05430"/>
<organism evidence="3 4">
    <name type="scientific">Methylobacterium aquaticum</name>
    <dbReference type="NCBI Taxonomy" id="270351"/>
    <lineage>
        <taxon>Bacteria</taxon>
        <taxon>Pseudomonadati</taxon>
        <taxon>Pseudomonadota</taxon>
        <taxon>Alphaproteobacteria</taxon>
        <taxon>Hyphomicrobiales</taxon>
        <taxon>Methylobacteriaceae</taxon>
        <taxon>Methylobacterium</taxon>
    </lineage>
</organism>
<dbReference type="Proteomes" id="UP000061432">
    <property type="component" value="Chromosome"/>
</dbReference>
<name>A0A0C6FP99_9HYPH</name>
<keyword evidence="2" id="KW-1133">Transmembrane helix</keyword>
<feature type="transmembrane region" description="Helical" evidence="2">
    <location>
        <begin position="17"/>
        <end position="35"/>
    </location>
</feature>
<keyword evidence="2" id="KW-0472">Membrane</keyword>
<dbReference type="OrthoDB" id="8005482at2"/>
<accession>A0A0C6FP99</accession>
<feature type="region of interest" description="Disordered" evidence="1">
    <location>
        <begin position="46"/>
        <end position="70"/>
    </location>
</feature>
<protein>
    <submittedName>
        <fullName evidence="3">Uncharacterized protein</fullName>
    </submittedName>
</protein>
<dbReference type="AlphaFoldDB" id="A0A0C6FP99"/>
<dbReference type="STRING" id="270351.Maq22A_c05430"/>
<evidence type="ECO:0000256" key="1">
    <source>
        <dbReference type="SAM" id="MobiDB-lite"/>
    </source>
</evidence>